<dbReference type="PROSITE" id="PS50213">
    <property type="entry name" value="FAS1"/>
    <property type="match status" value="2"/>
</dbReference>
<protein>
    <recommendedName>
        <fullName evidence="14">FAS1 domain-containing protein</fullName>
    </recommendedName>
</protein>
<keyword evidence="5 13" id="KW-0732">Signal</keyword>
<keyword evidence="6" id="KW-0677">Repeat</keyword>
<dbReference type="PANTHER" id="PTHR32382:SF64">
    <property type="entry name" value="FASCICLIN-LIKE ARABINOGALACTAN PROTEIN 2"/>
    <property type="match status" value="1"/>
</dbReference>
<feature type="chain" id="PRO_5012352242" description="FAS1 domain-containing protein" evidence="13">
    <location>
        <begin position="30"/>
        <end position="411"/>
    </location>
</feature>
<evidence type="ECO:0000256" key="10">
    <source>
        <dbReference type="ARBA" id="ARBA00023288"/>
    </source>
</evidence>
<feature type="compositionally biased region" description="Acidic residues" evidence="12">
    <location>
        <begin position="375"/>
        <end position="384"/>
    </location>
</feature>
<feature type="signal peptide" evidence="13">
    <location>
        <begin position="1"/>
        <end position="29"/>
    </location>
</feature>
<reference evidence="16" key="1">
    <citation type="journal article" date="2017" name="Plant J.">
        <title>The pomegranate (Punica granatum L.) genome and the genomics of punicalagin biosynthesis.</title>
        <authorList>
            <person name="Qin G."/>
            <person name="Xu C."/>
            <person name="Ming R."/>
            <person name="Tang H."/>
            <person name="Guyot R."/>
            <person name="Kramer E.M."/>
            <person name="Hu Y."/>
            <person name="Yi X."/>
            <person name="Qi Y."/>
            <person name="Xu X."/>
            <person name="Gao Z."/>
            <person name="Pan H."/>
            <person name="Jian J."/>
            <person name="Tian Y."/>
            <person name="Yue Z."/>
            <person name="Xu Y."/>
        </authorList>
    </citation>
    <scope>NUCLEOTIDE SEQUENCE [LARGE SCALE GENOMIC DNA]</scope>
    <source>
        <strain evidence="16">cv. Dabenzi</strain>
    </source>
</reference>
<keyword evidence="3" id="KW-1003">Cell membrane</keyword>
<evidence type="ECO:0000256" key="6">
    <source>
        <dbReference type="ARBA" id="ARBA00022737"/>
    </source>
</evidence>
<dbReference type="FunFam" id="2.30.180.10:FF:000008">
    <property type="entry name" value="Fasciclin-like arabinogalactan protein 10"/>
    <property type="match status" value="1"/>
</dbReference>
<gene>
    <name evidence="15" type="ORF">CDL15_Pgr020112</name>
</gene>
<comment type="subcellular location">
    <subcellularLocation>
        <location evidence="1">Cell membrane</location>
        <topology evidence="1">Lipid-anchor</topology>
        <topology evidence="1">GPI-anchor</topology>
    </subcellularLocation>
</comment>
<evidence type="ECO:0000256" key="8">
    <source>
        <dbReference type="ARBA" id="ARBA00023136"/>
    </source>
</evidence>
<evidence type="ECO:0000256" key="3">
    <source>
        <dbReference type="ARBA" id="ARBA00022475"/>
    </source>
</evidence>
<accession>A0A218VRJ3</accession>
<feature type="region of interest" description="Disordered" evidence="12">
    <location>
        <begin position="336"/>
        <end position="386"/>
    </location>
</feature>
<evidence type="ECO:0000256" key="9">
    <source>
        <dbReference type="ARBA" id="ARBA00023180"/>
    </source>
</evidence>
<sequence>MKPVRSVVAGIAAVLMALVLLGSSPQADAHNITRILAKHPEYSTFNHYLTLTHLAVEINRRLTITVLAVDNSAMSDLLAKHLSLGTIKNVLSLHILVDYFGAKKLHQLTDRTTSTSTLFQASGAAPGTAGYVNITDLKGGKVAFGSTETGDLNAMFVKSVDERPYNISVLQISQVLTSPEAEAPTAAPSDLNLTAILTKQGCKAFADLITSSGAGHTFQENIDGGLTVFCPPDSVVNAFMPKYKNLTAAQKASLILYHGVPVYQSLQGMKSSNGVMNTLATDGANKYDFTIQNDGEEVTLKTKVTTATITGTVIDQDPLIVFKVDKVLQPRELFKASEASEAEAPAPKATKKKKKSTDDSDAEADSPDAYSPDGEPSDLTEEDKDGAAGLVAGGRLLAGVVLSLCLSVAML</sequence>
<evidence type="ECO:0000256" key="13">
    <source>
        <dbReference type="SAM" id="SignalP"/>
    </source>
</evidence>
<evidence type="ECO:0000313" key="15">
    <source>
        <dbReference type="EMBL" id="OWM62818.1"/>
    </source>
</evidence>
<dbReference type="InterPro" id="IPR036378">
    <property type="entry name" value="FAS1_dom_sf"/>
</dbReference>
<evidence type="ECO:0000256" key="11">
    <source>
        <dbReference type="ARBA" id="ARBA00024686"/>
    </source>
</evidence>
<dbReference type="SUPFAM" id="SSF82153">
    <property type="entry name" value="FAS1 domain"/>
    <property type="match status" value="2"/>
</dbReference>
<dbReference type="Pfam" id="PF02469">
    <property type="entry name" value="Fasciclin"/>
    <property type="match status" value="1"/>
</dbReference>
<evidence type="ECO:0000256" key="7">
    <source>
        <dbReference type="ARBA" id="ARBA00022974"/>
    </source>
</evidence>
<organism evidence="15 16">
    <name type="scientific">Punica granatum</name>
    <name type="common">Pomegranate</name>
    <dbReference type="NCBI Taxonomy" id="22663"/>
    <lineage>
        <taxon>Eukaryota</taxon>
        <taxon>Viridiplantae</taxon>
        <taxon>Streptophyta</taxon>
        <taxon>Embryophyta</taxon>
        <taxon>Tracheophyta</taxon>
        <taxon>Spermatophyta</taxon>
        <taxon>Magnoliopsida</taxon>
        <taxon>eudicotyledons</taxon>
        <taxon>Gunneridae</taxon>
        <taxon>Pentapetalae</taxon>
        <taxon>rosids</taxon>
        <taxon>malvids</taxon>
        <taxon>Myrtales</taxon>
        <taxon>Lythraceae</taxon>
        <taxon>Punica</taxon>
    </lineage>
</organism>
<keyword evidence="8" id="KW-0472">Membrane</keyword>
<feature type="domain" description="FAS1" evidence="14">
    <location>
        <begin position="29"/>
        <end position="176"/>
    </location>
</feature>
<evidence type="ECO:0000313" key="16">
    <source>
        <dbReference type="Proteomes" id="UP000197138"/>
    </source>
</evidence>
<dbReference type="AlphaFoldDB" id="A0A218VRJ3"/>
<dbReference type="FunFam" id="2.30.180.10:FF:000010">
    <property type="entry name" value="Fasciclin-like arabinogalactan protein 2"/>
    <property type="match status" value="1"/>
</dbReference>
<dbReference type="PANTHER" id="PTHR32382">
    <property type="entry name" value="FASCICLIN-LIKE ARABINOGALACTAN PROTEIN"/>
    <property type="match status" value="1"/>
</dbReference>
<evidence type="ECO:0000256" key="4">
    <source>
        <dbReference type="ARBA" id="ARBA00022622"/>
    </source>
</evidence>
<evidence type="ECO:0000256" key="1">
    <source>
        <dbReference type="ARBA" id="ARBA00004609"/>
    </source>
</evidence>
<feature type="compositionally biased region" description="Low complexity" evidence="12">
    <location>
        <begin position="336"/>
        <end position="348"/>
    </location>
</feature>
<evidence type="ECO:0000256" key="5">
    <source>
        <dbReference type="ARBA" id="ARBA00022729"/>
    </source>
</evidence>
<comment type="similarity">
    <text evidence="2">Belongs to the fasciclin-like AGP family.</text>
</comment>
<dbReference type="InterPro" id="IPR000782">
    <property type="entry name" value="FAS1_domain"/>
</dbReference>
<evidence type="ECO:0000256" key="12">
    <source>
        <dbReference type="SAM" id="MobiDB-lite"/>
    </source>
</evidence>
<comment type="caution">
    <text evidence="15">The sequence shown here is derived from an EMBL/GenBank/DDBJ whole genome shotgun (WGS) entry which is preliminary data.</text>
</comment>
<dbReference type="GO" id="GO:0005886">
    <property type="term" value="C:plasma membrane"/>
    <property type="evidence" value="ECO:0007669"/>
    <property type="project" value="UniProtKB-SubCell"/>
</dbReference>
<dbReference type="EMBL" id="MTKT01006319">
    <property type="protein sequence ID" value="OWM62818.1"/>
    <property type="molecule type" value="Genomic_DNA"/>
</dbReference>
<dbReference type="SMART" id="SM00554">
    <property type="entry name" value="FAS1"/>
    <property type="match status" value="2"/>
</dbReference>
<proteinExistence type="inferred from homology"/>
<keyword evidence="10" id="KW-0449">Lipoprotein</keyword>
<dbReference type="GO" id="GO:0098552">
    <property type="term" value="C:side of membrane"/>
    <property type="evidence" value="ECO:0007669"/>
    <property type="project" value="UniProtKB-KW"/>
</dbReference>
<dbReference type="GO" id="GO:0048367">
    <property type="term" value="P:shoot system development"/>
    <property type="evidence" value="ECO:0007669"/>
    <property type="project" value="TreeGrafter"/>
</dbReference>
<keyword evidence="4" id="KW-0336">GPI-anchor</keyword>
<name>A0A218VRJ3_PUNGR</name>
<keyword evidence="9" id="KW-0325">Glycoprotein</keyword>
<dbReference type="Gene3D" id="2.30.180.10">
    <property type="entry name" value="FAS1 domain"/>
    <property type="match status" value="2"/>
</dbReference>
<evidence type="ECO:0000259" key="14">
    <source>
        <dbReference type="PROSITE" id="PS50213"/>
    </source>
</evidence>
<feature type="domain" description="FAS1" evidence="14">
    <location>
        <begin position="189"/>
        <end position="328"/>
    </location>
</feature>
<comment type="function">
    <text evidence="11">May be a cell surface adhesion protein.</text>
</comment>
<dbReference type="Proteomes" id="UP000197138">
    <property type="component" value="Unassembled WGS sequence"/>
</dbReference>
<dbReference type="GO" id="GO:0048364">
    <property type="term" value="P:root development"/>
    <property type="evidence" value="ECO:0007669"/>
    <property type="project" value="TreeGrafter"/>
</dbReference>
<keyword evidence="7" id="KW-0654">Proteoglycan</keyword>
<evidence type="ECO:0000256" key="2">
    <source>
        <dbReference type="ARBA" id="ARBA00007843"/>
    </source>
</evidence>
<dbReference type="InterPro" id="IPR033254">
    <property type="entry name" value="Plant_FLA"/>
</dbReference>